<feature type="compositionally biased region" description="Basic residues" evidence="1">
    <location>
        <begin position="289"/>
        <end position="310"/>
    </location>
</feature>
<feature type="region of interest" description="Disordered" evidence="1">
    <location>
        <begin position="559"/>
        <end position="611"/>
    </location>
</feature>
<reference evidence="2" key="1">
    <citation type="submission" date="2020-05" db="EMBL/GenBank/DDBJ databases">
        <title>Phylogenomic resolution of chytrid fungi.</title>
        <authorList>
            <person name="Stajich J.E."/>
            <person name="Amses K."/>
            <person name="Simmons R."/>
            <person name="Seto K."/>
            <person name="Myers J."/>
            <person name="Bonds A."/>
            <person name="Quandt C.A."/>
            <person name="Barry K."/>
            <person name="Liu P."/>
            <person name="Grigoriev I."/>
            <person name="Longcore J.E."/>
            <person name="James T.Y."/>
        </authorList>
    </citation>
    <scope>NUCLEOTIDE SEQUENCE</scope>
    <source>
        <strain evidence="2">JEL0513</strain>
    </source>
</reference>
<evidence type="ECO:0000313" key="2">
    <source>
        <dbReference type="EMBL" id="KAJ3128236.1"/>
    </source>
</evidence>
<comment type="caution">
    <text evidence="2">The sequence shown here is derived from an EMBL/GenBank/DDBJ whole genome shotgun (WGS) entry which is preliminary data.</text>
</comment>
<organism evidence="2 3">
    <name type="scientific">Physocladia obscura</name>
    <dbReference type="NCBI Taxonomy" id="109957"/>
    <lineage>
        <taxon>Eukaryota</taxon>
        <taxon>Fungi</taxon>
        <taxon>Fungi incertae sedis</taxon>
        <taxon>Chytridiomycota</taxon>
        <taxon>Chytridiomycota incertae sedis</taxon>
        <taxon>Chytridiomycetes</taxon>
        <taxon>Chytridiales</taxon>
        <taxon>Chytriomycetaceae</taxon>
        <taxon>Physocladia</taxon>
    </lineage>
</organism>
<feature type="compositionally biased region" description="Basic residues" evidence="1">
    <location>
        <begin position="190"/>
        <end position="199"/>
    </location>
</feature>
<evidence type="ECO:0000256" key="1">
    <source>
        <dbReference type="SAM" id="MobiDB-lite"/>
    </source>
</evidence>
<protein>
    <submittedName>
        <fullName evidence="2">Uncharacterized protein</fullName>
    </submittedName>
</protein>
<feature type="region of interest" description="Disordered" evidence="1">
    <location>
        <begin position="288"/>
        <end position="310"/>
    </location>
</feature>
<dbReference type="AlphaFoldDB" id="A0AAD5T5Y4"/>
<feature type="compositionally biased region" description="Polar residues" evidence="1">
    <location>
        <begin position="571"/>
        <end position="599"/>
    </location>
</feature>
<feature type="compositionally biased region" description="Polar residues" evidence="1">
    <location>
        <begin position="172"/>
        <end position="189"/>
    </location>
</feature>
<feature type="region of interest" description="Disordered" evidence="1">
    <location>
        <begin position="420"/>
        <end position="458"/>
    </location>
</feature>
<feature type="compositionally biased region" description="Polar residues" evidence="1">
    <location>
        <begin position="430"/>
        <end position="453"/>
    </location>
</feature>
<proteinExistence type="predicted"/>
<feature type="region of interest" description="Disordered" evidence="1">
    <location>
        <begin position="172"/>
        <end position="241"/>
    </location>
</feature>
<gene>
    <name evidence="2" type="ORF">HK100_009286</name>
</gene>
<dbReference type="Proteomes" id="UP001211907">
    <property type="component" value="Unassembled WGS sequence"/>
</dbReference>
<sequence>MVDEERRETRDDTRLDALTKRMQLLLSQIKTSTDAGADLLELQLHLKKQEEHQKYNYSYLSENPAFFGSVPRGAPPTPQHSRQLSNGAISFTINATRTYASSSSSRTAVNITSPPVFFSCSDSPSSSPSFGFHQGTPTLDYYYPQHVDNIPTPPTDTILRPVDANFDTSLVSPHKALSTTEATVPSPKQTTRHHRRVPKRLYGPNTSNQIIHSNPNSSETTASSSTVLSPHSREKSDDSIQVVDEPAYLMIGRPASFTSTTHSRSSSFGSSKASGNVSTAIAASGGSFRIHHYGSPHRRRRTRAASRMRRRRHTEIVVHAPIESAIYSATHSMPFGAAGVGADAVGSGGSGGGNVTNCSWWTWFWGGGRRRGDRWEKRGKGVGVWVGKDAKKVKTIAGRSESCVGSSRKNMYLLPQLPLSSESPVRKNSRSGNTGDLNRSKSAAFSATRTRSGSAAGCGTRSLSLSFRRLWAKERPPNSLNVREILNPTQQLCNNPQLKVHRNRASSFAILQLLTQPTQVTRNVLQVRENQLVSPYCPDDSNPQDIPILAFVGRASLYSSSSSCPTAPSIRWSTTTDEDNQSNSDLRQLSEPTNSNFNSGKKDEIDGDGLVDTGAVDESEIVYVGNSQNKTVAFKQSGEWWNHPGVVGRGLATGSVGVF</sequence>
<accession>A0AAD5T5Y4</accession>
<keyword evidence="3" id="KW-1185">Reference proteome</keyword>
<feature type="compositionally biased region" description="Polar residues" evidence="1">
    <location>
        <begin position="204"/>
        <end position="229"/>
    </location>
</feature>
<dbReference type="EMBL" id="JADGJH010000474">
    <property type="protein sequence ID" value="KAJ3128236.1"/>
    <property type="molecule type" value="Genomic_DNA"/>
</dbReference>
<evidence type="ECO:0000313" key="3">
    <source>
        <dbReference type="Proteomes" id="UP001211907"/>
    </source>
</evidence>
<name>A0AAD5T5Y4_9FUNG</name>